<gene>
    <name evidence="2" type="ORF">EBT44_06230</name>
</gene>
<dbReference type="Pfam" id="PF24963">
    <property type="entry name" value="DUF7768"/>
    <property type="match status" value="1"/>
</dbReference>
<protein>
    <recommendedName>
        <fullName evidence="1">DUF7768 domain-containing protein</fullName>
    </recommendedName>
</protein>
<evidence type="ECO:0000313" key="3">
    <source>
        <dbReference type="Proteomes" id="UP000740727"/>
    </source>
</evidence>
<dbReference type="AlphaFoldDB" id="A0A965GE01"/>
<feature type="domain" description="DUF7768" evidence="1">
    <location>
        <begin position="39"/>
        <end position="133"/>
    </location>
</feature>
<dbReference type="InterPro" id="IPR056670">
    <property type="entry name" value="DUF7768"/>
</dbReference>
<dbReference type="EMBL" id="RFXN01000128">
    <property type="protein sequence ID" value="NBR94401.1"/>
    <property type="molecule type" value="Genomic_DNA"/>
</dbReference>
<organism evidence="2 3">
    <name type="scientific">Candidatus Fonsibacter lacus</name>
    <dbReference type="NCBI Taxonomy" id="2576439"/>
    <lineage>
        <taxon>Bacteria</taxon>
        <taxon>Pseudomonadati</taxon>
        <taxon>Pseudomonadota</taxon>
        <taxon>Alphaproteobacteria</taxon>
        <taxon>Candidatus Pelagibacterales</taxon>
        <taxon>Candidatus Pelagibacterales incertae sedis</taxon>
        <taxon>Candidatus Fonsibacter</taxon>
    </lineage>
</organism>
<name>A0A965GE01_9PROT</name>
<proteinExistence type="predicted"/>
<evidence type="ECO:0000313" key="2">
    <source>
        <dbReference type="EMBL" id="NBR94401.1"/>
    </source>
</evidence>
<reference evidence="2" key="1">
    <citation type="submission" date="2018-10" db="EMBL/GenBank/DDBJ databases">
        <title>Iterative Subtractive Binning of Freshwater Chronoseries Metagenomes Recovers Nearly Complete Genomes from over Four Hundred Novel Species.</title>
        <authorList>
            <person name="Rodriguez-R L.M."/>
            <person name="Tsementzi D."/>
            <person name="Luo C."/>
            <person name="Konstantinidis K.T."/>
        </authorList>
    </citation>
    <scope>NUCLEOTIDE SEQUENCE</scope>
    <source>
        <strain evidence="2">WB5_2A_028</strain>
    </source>
</reference>
<dbReference type="Gene3D" id="3.40.50.10400">
    <property type="entry name" value="Hypothetical protein PA1492"/>
    <property type="match status" value="1"/>
</dbReference>
<comment type="caution">
    <text evidence="2">The sequence shown here is derived from an EMBL/GenBank/DDBJ whole genome shotgun (WGS) entry which is preliminary data.</text>
</comment>
<dbReference type="Proteomes" id="UP000740727">
    <property type="component" value="Unassembled WGS sequence"/>
</dbReference>
<sequence length="148" mass="16889">MIEKSGYTIRNYSEDISDPNLSEDERSGLRMLAHLLLPHVYISAPYAFPDPIENTNKAIRIADDLYTSGVCMPILPHLTMLWNTVIPHEPAFWSEYCLLMMRRCDALLRIDGLSQGADREIVEAKKVGIPIFYYLDDLSNWLESGPDV</sequence>
<accession>A0A965GE01</accession>
<evidence type="ECO:0000259" key="1">
    <source>
        <dbReference type="Pfam" id="PF24963"/>
    </source>
</evidence>
<dbReference type="SUPFAM" id="SSF52309">
    <property type="entry name" value="N-(deoxy)ribosyltransferase-like"/>
    <property type="match status" value="1"/>
</dbReference>